<organism evidence="2 3">
    <name type="scientific">Diacronema lutheri</name>
    <name type="common">Unicellular marine alga</name>
    <name type="synonym">Monochrysis lutheri</name>
    <dbReference type="NCBI Taxonomy" id="2081491"/>
    <lineage>
        <taxon>Eukaryota</taxon>
        <taxon>Haptista</taxon>
        <taxon>Haptophyta</taxon>
        <taxon>Pavlovophyceae</taxon>
        <taxon>Pavlovales</taxon>
        <taxon>Pavlovaceae</taxon>
        <taxon>Diacronema</taxon>
    </lineage>
</organism>
<evidence type="ECO:0000313" key="3">
    <source>
        <dbReference type="Proteomes" id="UP000751190"/>
    </source>
</evidence>
<evidence type="ECO:0000313" key="2">
    <source>
        <dbReference type="EMBL" id="KAG8468200.1"/>
    </source>
</evidence>
<feature type="region of interest" description="Disordered" evidence="1">
    <location>
        <begin position="1"/>
        <end position="108"/>
    </location>
</feature>
<feature type="compositionally biased region" description="Low complexity" evidence="1">
    <location>
        <begin position="1"/>
        <end position="18"/>
    </location>
</feature>
<dbReference type="EMBL" id="JAGTXO010000004">
    <property type="protein sequence ID" value="KAG8468200.1"/>
    <property type="molecule type" value="Genomic_DNA"/>
</dbReference>
<comment type="caution">
    <text evidence="2">The sequence shown here is derived from an EMBL/GenBank/DDBJ whole genome shotgun (WGS) entry which is preliminary data.</text>
</comment>
<sequence>MSSEPAPAAALSSSAPRAKSFESQSPLPSKPKIAGHIGTATNPTTSPETKHRAKMEVALAAERGDPERSEESIMQQIGTATSTKASHKKQHAAREALMSEAGKSAVKE</sequence>
<name>A0A8J6CFN4_DIALT</name>
<feature type="compositionally biased region" description="Polar residues" evidence="1">
    <location>
        <begin position="72"/>
        <end position="84"/>
    </location>
</feature>
<accession>A0A8J6CFN4</accession>
<proteinExistence type="predicted"/>
<dbReference type="Proteomes" id="UP000751190">
    <property type="component" value="Unassembled WGS sequence"/>
</dbReference>
<dbReference type="AlphaFoldDB" id="A0A8J6CFN4"/>
<evidence type="ECO:0000256" key="1">
    <source>
        <dbReference type="SAM" id="MobiDB-lite"/>
    </source>
</evidence>
<feature type="compositionally biased region" description="Basic and acidic residues" evidence="1">
    <location>
        <begin position="62"/>
        <end position="71"/>
    </location>
</feature>
<reference evidence="2" key="1">
    <citation type="submission" date="2021-05" db="EMBL/GenBank/DDBJ databases">
        <title>The genome of the haptophyte Pavlova lutheri (Diacronema luteri, Pavlovales) - a model for lipid biosynthesis in eukaryotic algae.</title>
        <authorList>
            <person name="Hulatt C.J."/>
            <person name="Posewitz M.C."/>
        </authorList>
    </citation>
    <scope>NUCLEOTIDE SEQUENCE</scope>
    <source>
        <strain evidence="2">NIVA-4/92</strain>
    </source>
</reference>
<protein>
    <submittedName>
        <fullName evidence="2">Uncharacterized protein</fullName>
    </submittedName>
</protein>
<gene>
    <name evidence="2" type="ORF">KFE25_013283</name>
</gene>
<keyword evidence="3" id="KW-1185">Reference proteome</keyword>